<keyword evidence="3" id="KW-1185">Reference proteome</keyword>
<organism evidence="2 3">
    <name type="scientific">Dokdonia genika</name>
    <dbReference type="NCBI Taxonomy" id="308113"/>
    <lineage>
        <taxon>Bacteria</taxon>
        <taxon>Pseudomonadati</taxon>
        <taxon>Bacteroidota</taxon>
        <taxon>Flavobacteriia</taxon>
        <taxon>Flavobacteriales</taxon>
        <taxon>Flavobacteriaceae</taxon>
        <taxon>Dokdonia</taxon>
    </lineage>
</organism>
<dbReference type="Proteomes" id="UP001595878">
    <property type="component" value="Unassembled WGS sequence"/>
</dbReference>
<accession>A0ABV9L5J2</accession>
<protein>
    <submittedName>
        <fullName evidence="2">Glycosyltransferase family 4 protein</fullName>
        <ecNumber evidence="2">2.4.-.-</ecNumber>
    </submittedName>
</protein>
<dbReference type="CDD" id="cd03801">
    <property type="entry name" value="GT4_PimA-like"/>
    <property type="match status" value="1"/>
</dbReference>
<reference evidence="3" key="1">
    <citation type="journal article" date="2019" name="Int. J. Syst. Evol. Microbiol.">
        <title>The Global Catalogue of Microorganisms (GCM) 10K type strain sequencing project: providing services to taxonomists for standard genome sequencing and annotation.</title>
        <authorList>
            <consortium name="The Broad Institute Genomics Platform"/>
            <consortium name="The Broad Institute Genome Sequencing Center for Infectious Disease"/>
            <person name="Wu L."/>
            <person name="Ma J."/>
        </authorList>
    </citation>
    <scope>NUCLEOTIDE SEQUENCE [LARGE SCALE GENOMIC DNA]</scope>
    <source>
        <strain evidence="3">CGMCC 4.7427</strain>
    </source>
</reference>
<dbReference type="RefSeq" id="WP_380031612.1">
    <property type="nucleotide sequence ID" value="NZ_JBHSHB010000007.1"/>
</dbReference>
<dbReference type="EC" id="2.4.-.-" evidence="2"/>
<sequence>MPSRLTIVQTALPDYRAGFYAELYRLLDTNFSLYGGAHYFEPSVQTDNSILHKKLENKFLLGNRFLWQRGVRHLALEPGIVVLEMNPRILSNWWLLYKRKSKGLKTVLWGHAWPRKGKNSPTDRLRHKMRKLASTIVVYTKKQQEELEEKMPATHILAAPNALMSSAVMNVAAGKPQHLIYVGRLTPEKKPLFLVQAFKACLPDLPPKTKLLIVGAGEEQSKIATFIEKHHLENRVVLYGHISDTKELERLYASSLFSVSPGYVGLSITQSFGFGVPMLVSRDEPHSPEIEAAIEGDNVVFYETDDVVRFRESVKKIFSNREEWIEKRGAISTYCRERYTVEAMAMVFYKLTQDNDR</sequence>
<dbReference type="PANTHER" id="PTHR12526:SF630">
    <property type="entry name" value="GLYCOSYLTRANSFERASE"/>
    <property type="match status" value="1"/>
</dbReference>
<keyword evidence="2" id="KW-0808">Transferase</keyword>
<gene>
    <name evidence="2" type="ORF">ACFO5T_01970</name>
</gene>
<dbReference type="SUPFAM" id="SSF53756">
    <property type="entry name" value="UDP-Glycosyltransferase/glycogen phosphorylase"/>
    <property type="match status" value="1"/>
</dbReference>
<dbReference type="Gene3D" id="3.40.50.2000">
    <property type="entry name" value="Glycogen Phosphorylase B"/>
    <property type="match status" value="1"/>
</dbReference>
<dbReference type="Pfam" id="PF00534">
    <property type="entry name" value="Glycos_transf_1"/>
    <property type="match status" value="1"/>
</dbReference>
<dbReference type="PANTHER" id="PTHR12526">
    <property type="entry name" value="GLYCOSYLTRANSFERASE"/>
    <property type="match status" value="1"/>
</dbReference>
<feature type="domain" description="Glycosyl transferase family 1" evidence="1">
    <location>
        <begin position="173"/>
        <end position="334"/>
    </location>
</feature>
<evidence type="ECO:0000259" key="1">
    <source>
        <dbReference type="Pfam" id="PF00534"/>
    </source>
</evidence>
<keyword evidence="2" id="KW-0328">Glycosyltransferase</keyword>
<name>A0ABV9L5J2_9FLAO</name>
<comment type="caution">
    <text evidence="2">The sequence shown here is derived from an EMBL/GenBank/DDBJ whole genome shotgun (WGS) entry which is preliminary data.</text>
</comment>
<evidence type="ECO:0000313" key="2">
    <source>
        <dbReference type="EMBL" id="MFC4689187.1"/>
    </source>
</evidence>
<dbReference type="GO" id="GO:0016757">
    <property type="term" value="F:glycosyltransferase activity"/>
    <property type="evidence" value="ECO:0007669"/>
    <property type="project" value="UniProtKB-KW"/>
</dbReference>
<proteinExistence type="predicted"/>
<dbReference type="InterPro" id="IPR001296">
    <property type="entry name" value="Glyco_trans_1"/>
</dbReference>
<dbReference type="EMBL" id="JBHSHB010000007">
    <property type="protein sequence ID" value="MFC4689187.1"/>
    <property type="molecule type" value="Genomic_DNA"/>
</dbReference>
<evidence type="ECO:0000313" key="3">
    <source>
        <dbReference type="Proteomes" id="UP001595878"/>
    </source>
</evidence>